<dbReference type="AlphaFoldDB" id="A0A9X2UN78"/>
<comment type="caution">
    <text evidence="1">The sequence shown here is derived from an EMBL/GenBank/DDBJ whole genome shotgun (WGS) entry which is preliminary data.</text>
</comment>
<protein>
    <submittedName>
        <fullName evidence="1">Uncharacterized protein</fullName>
    </submittedName>
</protein>
<organism evidence="1 2">
    <name type="scientific">Salinibacter ruber</name>
    <dbReference type="NCBI Taxonomy" id="146919"/>
    <lineage>
        <taxon>Bacteria</taxon>
        <taxon>Pseudomonadati</taxon>
        <taxon>Rhodothermota</taxon>
        <taxon>Rhodothermia</taxon>
        <taxon>Rhodothermales</taxon>
        <taxon>Salinibacteraceae</taxon>
        <taxon>Salinibacter</taxon>
    </lineage>
</organism>
<reference evidence="1" key="1">
    <citation type="submission" date="2022-08" db="EMBL/GenBank/DDBJ databases">
        <title>Genomic Encyclopedia of Type Strains, Phase V (KMG-V): Genome sequencing to study the core and pangenomes of soil and plant-associated prokaryotes.</title>
        <authorList>
            <person name="Whitman W."/>
        </authorList>
    </citation>
    <scope>NUCLEOTIDE SEQUENCE</scope>
    <source>
        <strain evidence="1">SP3012</strain>
    </source>
</reference>
<dbReference type="Proteomes" id="UP001155040">
    <property type="component" value="Unassembled WGS sequence"/>
</dbReference>
<proteinExistence type="predicted"/>
<evidence type="ECO:0000313" key="2">
    <source>
        <dbReference type="Proteomes" id="UP001155040"/>
    </source>
</evidence>
<dbReference type="EMBL" id="JANUBF010000032">
    <property type="protein sequence ID" value="MCS4037986.1"/>
    <property type="molecule type" value="Genomic_DNA"/>
</dbReference>
<accession>A0A9X2UN78</accession>
<evidence type="ECO:0000313" key="1">
    <source>
        <dbReference type="EMBL" id="MCS4037986.1"/>
    </source>
</evidence>
<sequence>MPTAQDALQHDALQRALSTALVFLLLVTGASVAGCDSGGSSSEATGPDTTRVTASLDGELSVESTPSSHRVNYTVAETDENALENGEDATNGFSFTAPTPIDVPNIDEITTVEGGDPPGFDRYQVTVQSSDPQESLDSITLLNGDQEVATADTPAGDSPDSLSKTYVIIVTSP</sequence>
<gene>
    <name evidence="1" type="ORF">GGQ01_003075</name>
</gene>
<name>A0A9X2UN78_9BACT</name>
<dbReference type="RefSeq" id="WP_146032021.1">
    <property type="nucleotide sequence ID" value="NZ_JANTZC010000044.1"/>
</dbReference>